<dbReference type="Proteomes" id="UP000196640">
    <property type="component" value="Unassembled WGS sequence"/>
</dbReference>
<dbReference type="Gene3D" id="1.20.1530.20">
    <property type="match status" value="1"/>
</dbReference>
<evidence type="ECO:0000313" key="3">
    <source>
        <dbReference type="EMBL" id="OWJ83210.1"/>
    </source>
</evidence>
<keyword evidence="5" id="KW-1185">Reference proteome</keyword>
<organism evidence="3 4">
    <name type="scientific">Haematobacter missouriensis</name>
    <dbReference type="NCBI Taxonomy" id="366616"/>
    <lineage>
        <taxon>Bacteria</taxon>
        <taxon>Pseudomonadati</taxon>
        <taxon>Pseudomonadota</taxon>
        <taxon>Alphaproteobacteria</taxon>
        <taxon>Rhodobacterales</taxon>
        <taxon>Paracoccaceae</taxon>
        <taxon>Haematobacter</taxon>
    </lineage>
</organism>
<feature type="transmembrane region" description="Helical" evidence="1">
    <location>
        <begin position="162"/>
        <end position="183"/>
    </location>
</feature>
<feature type="transmembrane region" description="Helical" evidence="1">
    <location>
        <begin position="282"/>
        <end position="302"/>
    </location>
</feature>
<keyword evidence="1" id="KW-0812">Transmembrane</keyword>
<gene>
    <name evidence="3" type="ORF">CDV52_11570</name>
    <name evidence="2" type="ORF">CDV53_06575</name>
</gene>
<protein>
    <recommendedName>
        <fullName evidence="6">Na+-dependent transporter</fullName>
    </recommendedName>
</protein>
<feature type="transmembrane region" description="Helical" evidence="1">
    <location>
        <begin position="68"/>
        <end position="88"/>
    </location>
</feature>
<name>A0A212ANX3_9RHOB</name>
<comment type="caution">
    <text evidence="3">The sequence shown here is derived from an EMBL/GenBank/DDBJ whole genome shotgun (WGS) entry which is preliminary data.</text>
</comment>
<reference evidence="4 5" key="1">
    <citation type="submission" date="2016-11" db="EMBL/GenBank/DDBJ databases">
        <title>Comparison of Traditional DNA-DNA Hybridization with In Silico Genomic Analysis.</title>
        <authorList>
            <person name="Nicholson A.C."/>
            <person name="Sammons S."/>
            <person name="Humrighouse B.W."/>
            <person name="Graziano J."/>
            <person name="Lasker B."/>
            <person name="Whitney A.M."/>
            <person name="Mcquiston J.R."/>
        </authorList>
    </citation>
    <scope>NUCLEOTIDE SEQUENCE [LARGE SCALE GENOMIC DNA]</scope>
    <source>
        <strain evidence="2 5">H1892</strain>
        <strain evidence="3 4">H2381</strain>
    </source>
</reference>
<sequence length="315" mass="32980">MNVSHPFDWLGRHARPILPAGLLLVALLPSSGGRFAPFLPWLVGALIAMSFARIDLRPLLADALNPRRVAGLLILLALSQPALALLLSQMGRAIGMSQEALLATVVFAAAPPLSSAPAIALMLGYDARLAMRLMLMGTLLSPVMVPLSFWMADLSGTLPLEIALRTGAMLAGGVLLGLGMRRLLGPERLVANARALDGVATALMLVFLLPVIDGLGVRILSTPGLALELAGLACALNFGGNLLLRTLARGRVSAPSAASAGLVFGNRNVSVVLAALPDPTVAFFVGLAQLPIYLTPVLLGFYDRFVSRCRLSSES</sequence>
<dbReference type="AlphaFoldDB" id="A0A212ANX3"/>
<accession>A0A212ANX3</accession>
<evidence type="ECO:0008006" key="6">
    <source>
        <dbReference type="Google" id="ProtNLM"/>
    </source>
</evidence>
<dbReference type="EMBL" id="NIPX01000022">
    <property type="protein sequence ID" value="OWJ83210.1"/>
    <property type="molecule type" value="Genomic_DNA"/>
</dbReference>
<feature type="transmembrane region" description="Helical" evidence="1">
    <location>
        <begin position="100"/>
        <end position="121"/>
    </location>
</feature>
<feature type="transmembrane region" description="Helical" evidence="1">
    <location>
        <begin position="195"/>
        <end position="212"/>
    </location>
</feature>
<feature type="transmembrane region" description="Helical" evidence="1">
    <location>
        <begin position="38"/>
        <end position="56"/>
    </location>
</feature>
<dbReference type="Proteomes" id="UP000214673">
    <property type="component" value="Unassembled WGS sequence"/>
</dbReference>
<evidence type="ECO:0000256" key="1">
    <source>
        <dbReference type="SAM" id="Phobius"/>
    </source>
</evidence>
<dbReference type="InterPro" id="IPR038770">
    <property type="entry name" value="Na+/solute_symporter_sf"/>
</dbReference>
<evidence type="ECO:0000313" key="2">
    <source>
        <dbReference type="EMBL" id="OWJ77394.1"/>
    </source>
</evidence>
<dbReference type="OrthoDB" id="7865099at2"/>
<keyword evidence="1" id="KW-1133">Transmembrane helix</keyword>
<dbReference type="RefSeq" id="WP_088233731.1">
    <property type="nucleotide sequence ID" value="NZ_CALUEG010000011.1"/>
</dbReference>
<keyword evidence="1" id="KW-0472">Membrane</keyword>
<evidence type="ECO:0000313" key="4">
    <source>
        <dbReference type="Proteomes" id="UP000196640"/>
    </source>
</evidence>
<dbReference type="EMBL" id="NIPV01000019">
    <property type="protein sequence ID" value="OWJ77394.1"/>
    <property type="molecule type" value="Genomic_DNA"/>
</dbReference>
<proteinExistence type="predicted"/>
<feature type="transmembrane region" description="Helical" evidence="1">
    <location>
        <begin position="133"/>
        <end position="150"/>
    </location>
</feature>
<evidence type="ECO:0000313" key="5">
    <source>
        <dbReference type="Proteomes" id="UP000214673"/>
    </source>
</evidence>